<organism evidence="2 3">
    <name type="scientific">Molorchus minor</name>
    <dbReference type="NCBI Taxonomy" id="1323400"/>
    <lineage>
        <taxon>Eukaryota</taxon>
        <taxon>Metazoa</taxon>
        <taxon>Ecdysozoa</taxon>
        <taxon>Arthropoda</taxon>
        <taxon>Hexapoda</taxon>
        <taxon>Insecta</taxon>
        <taxon>Pterygota</taxon>
        <taxon>Neoptera</taxon>
        <taxon>Endopterygota</taxon>
        <taxon>Coleoptera</taxon>
        <taxon>Polyphaga</taxon>
        <taxon>Cucujiformia</taxon>
        <taxon>Chrysomeloidea</taxon>
        <taxon>Cerambycidae</taxon>
        <taxon>Lamiinae</taxon>
        <taxon>Monochamini</taxon>
        <taxon>Molorchus</taxon>
    </lineage>
</organism>
<dbReference type="Pfam" id="PF08621">
    <property type="entry name" value="RPAP1_N"/>
    <property type="match status" value="1"/>
</dbReference>
<comment type="caution">
    <text evidence="2">The sequence shown here is derived from an EMBL/GenBank/DDBJ whole genome shotgun (WGS) entry which is preliminary data.</text>
</comment>
<keyword evidence="3" id="KW-1185">Reference proteome</keyword>
<feature type="domain" description="RPAP1 N-terminal" evidence="1">
    <location>
        <begin position="158"/>
        <end position="201"/>
    </location>
</feature>
<gene>
    <name evidence="2" type="ORF">NQ317_000703</name>
</gene>
<evidence type="ECO:0000259" key="1">
    <source>
        <dbReference type="Pfam" id="PF08621"/>
    </source>
</evidence>
<reference evidence="2" key="1">
    <citation type="journal article" date="2023" name="Insect Mol. Biol.">
        <title>Genome sequencing provides insights into the evolution of gene families encoding plant cell wall-degrading enzymes in longhorned beetles.</title>
        <authorList>
            <person name="Shin N.R."/>
            <person name="Okamura Y."/>
            <person name="Kirsch R."/>
            <person name="Pauchet Y."/>
        </authorList>
    </citation>
    <scope>NUCLEOTIDE SEQUENCE</scope>
    <source>
        <strain evidence="2">MMC_N1</strain>
    </source>
</reference>
<protein>
    <recommendedName>
        <fullName evidence="1">RPAP1 N-terminal domain-containing protein</fullName>
    </recommendedName>
</protein>
<dbReference type="EMBL" id="JAPWTJ010000822">
    <property type="protein sequence ID" value="KAJ8975454.1"/>
    <property type="molecule type" value="Genomic_DNA"/>
</dbReference>
<name>A0ABQ9JBC9_9CUCU</name>
<evidence type="ECO:0000313" key="2">
    <source>
        <dbReference type="EMBL" id="KAJ8975454.1"/>
    </source>
</evidence>
<dbReference type="InterPro" id="IPR013930">
    <property type="entry name" value="RPAP1_N"/>
</dbReference>
<proteinExistence type="predicted"/>
<sequence>MYRPKPGETEEDLLRLQEEFERNKTKNKIKPSTTFVSEKSKQQRVIAKDVEISKEEIEEQLANTFEAIPRDMKLQNIMERRPLSLKIQPSGFHAVKGFPQAKRRDPSISPGKGSIFAQQIKKLRKEETAMEVDTSPINENTLTIKEKCVIATKVPIVKDIHEENLNIIRNLTEEEIKEEREKLIDIMDPAIVTFLKSRRKKETMENRKSNYKRTK</sequence>
<dbReference type="InterPro" id="IPR039913">
    <property type="entry name" value="RPAP1/Rba50"/>
</dbReference>
<dbReference type="PANTHER" id="PTHR21483:SF18">
    <property type="entry name" value="RNA POLYMERASE II-ASSOCIATED PROTEIN 1"/>
    <property type="match status" value="1"/>
</dbReference>
<dbReference type="Proteomes" id="UP001162164">
    <property type="component" value="Unassembled WGS sequence"/>
</dbReference>
<accession>A0ABQ9JBC9</accession>
<evidence type="ECO:0000313" key="3">
    <source>
        <dbReference type="Proteomes" id="UP001162164"/>
    </source>
</evidence>
<dbReference type="PANTHER" id="PTHR21483">
    <property type="entry name" value="RNA POLYMERASE II-ASSOCIATED PROTEIN 1"/>
    <property type="match status" value="1"/>
</dbReference>